<dbReference type="OMA" id="IQENCSE"/>
<dbReference type="InterPro" id="IPR004244">
    <property type="entry name" value="Transposase_22"/>
</dbReference>
<organism evidence="3 4">
    <name type="scientific">Latimeria chalumnae</name>
    <name type="common">Coelacanth</name>
    <dbReference type="NCBI Taxonomy" id="7897"/>
    <lineage>
        <taxon>Eukaryota</taxon>
        <taxon>Metazoa</taxon>
        <taxon>Chordata</taxon>
        <taxon>Craniata</taxon>
        <taxon>Vertebrata</taxon>
        <taxon>Euteleostomi</taxon>
        <taxon>Coelacanthiformes</taxon>
        <taxon>Coelacanthidae</taxon>
        <taxon>Latimeria</taxon>
    </lineage>
</organism>
<dbReference type="EMBL" id="AFYH01048498">
    <property type="status" value="NOT_ANNOTATED_CDS"/>
    <property type="molecule type" value="Genomic_DNA"/>
</dbReference>
<dbReference type="HOGENOM" id="CLU_062834_2_0_1"/>
<dbReference type="EMBL" id="AFYH01048499">
    <property type="status" value="NOT_ANNOTATED_CDS"/>
    <property type="molecule type" value="Genomic_DNA"/>
</dbReference>
<dbReference type="Gene3D" id="3.30.250.20">
    <property type="entry name" value="L1 transposable element, C-terminal domain"/>
    <property type="match status" value="1"/>
</dbReference>
<dbReference type="eggNOG" id="ENOG502SRQ0">
    <property type="taxonomic scope" value="Eukaryota"/>
</dbReference>
<accession>H3BD31</accession>
<keyword evidence="4" id="KW-1185">Reference proteome</keyword>
<protein>
    <recommendedName>
        <fullName evidence="2">L1 transposable element RRM domain-containing protein</fullName>
    </recommendedName>
</protein>
<dbReference type="STRING" id="7897.ENSLACP00000019802"/>
<dbReference type="AlphaFoldDB" id="H3BD31"/>
<evidence type="ECO:0000259" key="2">
    <source>
        <dbReference type="Pfam" id="PF02994"/>
    </source>
</evidence>
<dbReference type="InterPro" id="IPR043636">
    <property type="entry name" value="L1_RRM_dom"/>
</dbReference>
<dbReference type="Ensembl" id="ENSLACT00000019940.1">
    <property type="protein sequence ID" value="ENSLACP00000019802.1"/>
    <property type="gene ID" value="ENSLACG00000017411.1"/>
</dbReference>
<evidence type="ECO:0000313" key="4">
    <source>
        <dbReference type="Proteomes" id="UP000008672"/>
    </source>
</evidence>
<feature type="domain" description="L1 transposable element RRM" evidence="2">
    <location>
        <begin position="50"/>
        <end position="131"/>
    </location>
</feature>
<dbReference type="FunFam" id="3.30.70.1820:FF:000002">
    <property type="entry name" value="LINE-1 retrotransposable element ORF1 protein"/>
    <property type="match status" value="1"/>
</dbReference>
<dbReference type="GeneTree" id="ENSGT00840000130537"/>
<proteinExistence type="inferred from homology"/>
<dbReference type="PANTHER" id="PTHR11505">
    <property type="entry name" value="L1 TRANSPOSABLE ELEMENT-RELATED"/>
    <property type="match status" value="1"/>
</dbReference>
<evidence type="ECO:0000256" key="1">
    <source>
        <dbReference type="ARBA" id="ARBA00061640"/>
    </source>
</evidence>
<reference evidence="3" key="2">
    <citation type="submission" date="2025-08" db="UniProtKB">
        <authorList>
            <consortium name="Ensembl"/>
        </authorList>
    </citation>
    <scope>IDENTIFICATION</scope>
</reference>
<dbReference type="InParanoid" id="H3BD31"/>
<reference evidence="3" key="3">
    <citation type="submission" date="2025-09" db="UniProtKB">
        <authorList>
            <consortium name="Ensembl"/>
        </authorList>
    </citation>
    <scope>IDENTIFICATION</scope>
</reference>
<dbReference type="Gene3D" id="3.30.70.1820">
    <property type="entry name" value="L1 transposable element, RRM domain"/>
    <property type="match status" value="1"/>
</dbReference>
<evidence type="ECO:0000313" key="3">
    <source>
        <dbReference type="Ensembl" id="ENSLACP00000019802.1"/>
    </source>
</evidence>
<dbReference type="Proteomes" id="UP000008672">
    <property type="component" value="Unassembled WGS sequence"/>
</dbReference>
<dbReference type="Pfam" id="PF02994">
    <property type="entry name" value="Transposase_22"/>
    <property type="match status" value="1"/>
</dbReference>
<sequence length="212" mass="25098">LNKRMEQIEDRVSGAEFDIGSLIRKNEDQVKGNAKLWDKIMDLEAKSRHKNFRIFGVPEGDEKEAEHMESFVKDLIAQLMPLIQGEALVVERAHRTLQTRPEVGQRPRVIVAKLQNFKLKEEILKLAREARNFEWNKGQRFQIFQDLPKELIDRRRKFHGVRKICREHGLQTGFRYPAILLITKNRQTHRFTDEEEARDFLRDNPPIMEACR</sequence>
<reference evidence="4" key="1">
    <citation type="submission" date="2011-08" db="EMBL/GenBank/DDBJ databases">
        <title>The draft genome of Latimeria chalumnae.</title>
        <authorList>
            <person name="Di Palma F."/>
            <person name="Alfoldi J."/>
            <person name="Johnson J."/>
            <person name="Berlin A."/>
            <person name="Gnerre S."/>
            <person name="Jaffe D."/>
            <person name="MacCallum I."/>
            <person name="Young S."/>
            <person name="Walker B.J."/>
            <person name="Lander E."/>
            <person name="Lindblad-Toh K."/>
        </authorList>
    </citation>
    <scope>NUCLEOTIDE SEQUENCE [LARGE SCALE GENOMIC DNA]</scope>
    <source>
        <strain evidence="4">Wild caught</strain>
    </source>
</reference>
<comment type="similarity">
    <text evidence="1">Belongs to the transposase 22 family.</text>
</comment>
<dbReference type="InterPro" id="IPR042566">
    <property type="entry name" value="L1_C"/>
</dbReference>
<name>H3BD31_LATCH</name>